<comment type="caution">
    <text evidence="2">The sequence shown here is derived from an EMBL/GenBank/DDBJ whole genome shotgun (WGS) entry which is preliminary data.</text>
</comment>
<dbReference type="Gene3D" id="1.10.260.40">
    <property type="entry name" value="lambda repressor-like DNA-binding domains"/>
    <property type="match status" value="1"/>
</dbReference>
<dbReference type="SMART" id="SM00530">
    <property type="entry name" value="HTH_XRE"/>
    <property type="match status" value="1"/>
</dbReference>
<dbReference type="CDD" id="cd00093">
    <property type="entry name" value="HTH_XRE"/>
    <property type="match status" value="1"/>
</dbReference>
<keyword evidence="3" id="KW-1185">Reference proteome</keyword>
<name>A0ABU7LDB9_9NOCA</name>
<dbReference type="Pfam" id="PF13560">
    <property type="entry name" value="HTH_31"/>
    <property type="match status" value="1"/>
</dbReference>
<dbReference type="PROSITE" id="PS50943">
    <property type="entry name" value="HTH_CROC1"/>
    <property type="match status" value="1"/>
</dbReference>
<evidence type="ECO:0000259" key="1">
    <source>
        <dbReference type="PROSITE" id="PS50943"/>
    </source>
</evidence>
<reference evidence="2 3" key="1">
    <citation type="submission" date="2023-07" db="EMBL/GenBank/DDBJ databases">
        <authorList>
            <person name="Girao M."/>
            <person name="Carvalho M.F."/>
        </authorList>
    </citation>
    <scope>NUCLEOTIDE SEQUENCE [LARGE SCALE GENOMIC DNA]</scope>
    <source>
        <strain evidence="2 3">YIM65754</strain>
    </source>
</reference>
<dbReference type="Proteomes" id="UP001336020">
    <property type="component" value="Unassembled WGS sequence"/>
</dbReference>
<accession>A0ABU7LDB9</accession>
<dbReference type="EMBL" id="JAUTXY010000009">
    <property type="protein sequence ID" value="MEE2059546.1"/>
    <property type="molecule type" value="Genomic_DNA"/>
</dbReference>
<evidence type="ECO:0000313" key="3">
    <source>
        <dbReference type="Proteomes" id="UP001336020"/>
    </source>
</evidence>
<feature type="domain" description="HTH cro/C1-type" evidence="1">
    <location>
        <begin position="29"/>
        <end position="74"/>
    </location>
</feature>
<evidence type="ECO:0000313" key="2">
    <source>
        <dbReference type="EMBL" id="MEE2059546.1"/>
    </source>
</evidence>
<protein>
    <submittedName>
        <fullName evidence="2">Helix-turn-helix transcriptional regulator</fullName>
    </submittedName>
</protein>
<dbReference type="InterPro" id="IPR010982">
    <property type="entry name" value="Lambda_DNA-bd_dom_sf"/>
</dbReference>
<gene>
    <name evidence="2" type="ORF">Q7514_18680</name>
</gene>
<sequence length="91" mass="9347">MVRLPLTPEQLAAGRRLGGRLRAARGARTLAEVAGEAGISPETLRKIEAGRMATPAFATVAALAQVLALSLDELAELTLTAPGEEAVRSAG</sequence>
<dbReference type="SUPFAM" id="SSF47413">
    <property type="entry name" value="lambda repressor-like DNA-binding domains"/>
    <property type="match status" value="1"/>
</dbReference>
<dbReference type="RefSeq" id="WP_330134778.1">
    <property type="nucleotide sequence ID" value="NZ_JAUTXY010000009.1"/>
</dbReference>
<proteinExistence type="predicted"/>
<organism evidence="2 3">
    <name type="scientific">Rhodococcus artemisiae</name>
    <dbReference type="NCBI Taxonomy" id="714159"/>
    <lineage>
        <taxon>Bacteria</taxon>
        <taxon>Bacillati</taxon>
        <taxon>Actinomycetota</taxon>
        <taxon>Actinomycetes</taxon>
        <taxon>Mycobacteriales</taxon>
        <taxon>Nocardiaceae</taxon>
        <taxon>Rhodococcus</taxon>
    </lineage>
</organism>
<dbReference type="InterPro" id="IPR001387">
    <property type="entry name" value="Cro/C1-type_HTH"/>
</dbReference>